<dbReference type="Proteomes" id="UP000594263">
    <property type="component" value="Unplaced"/>
</dbReference>
<dbReference type="FunFam" id="1.10.510.10:FF:000142">
    <property type="entry name" value="Octicosapeptide/phox/Bem1p domain kinase superfamily protein"/>
    <property type="match status" value="1"/>
</dbReference>
<dbReference type="OMA" id="SYNTYQV"/>
<proteinExistence type="predicted"/>
<evidence type="ECO:0000256" key="5">
    <source>
        <dbReference type="ARBA" id="ARBA00022679"/>
    </source>
</evidence>
<dbReference type="PANTHER" id="PTHR23257:SF797">
    <property type="entry name" value="KINASE SUPERFAMILY WITH OCTICOSAPEPTIDE_PHOX_BEM1P DOMAIN-CONTAINING PROTEIN"/>
    <property type="match status" value="1"/>
</dbReference>
<keyword evidence="5" id="KW-0808">Transferase</keyword>
<evidence type="ECO:0000256" key="4">
    <source>
        <dbReference type="ARBA" id="ARBA00022553"/>
    </source>
</evidence>
<dbReference type="GO" id="GO:0004674">
    <property type="term" value="F:protein serine/threonine kinase activity"/>
    <property type="evidence" value="ECO:0007669"/>
    <property type="project" value="UniProtKB-KW"/>
</dbReference>
<evidence type="ECO:0000256" key="3">
    <source>
        <dbReference type="ARBA" id="ARBA00022527"/>
    </source>
</evidence>
<feature type="region of interest" description="Disordered" evidence="11">
    <location>
        <begin position="557"/>
        <end position="578"/>
    </location>
</feature>
<evidence type="ECO:0000259" key="12">
    <source>
        <dbReference type="PROSITE" id="PS50011"/>
    </source>
</evidence>
<evidence type="ECO:0000256" key="7">
    <source>
        <dbReference type="ARBA" id="ARBA00022777"/>
    </source>
</evidence>
<keyword evidence="3" id="KW-0723">Serine/threonine-protein kinase</keyword>
<dbReference type="Gene3D" id="3.10.20.90">
    <property type="entry name" value="Phosphatidylinositol 3-kinase Catalytic Subunit, Chain A, domain 1"/>
    <property type="match status" value="1"/>
</dbReference>
<keyword evidence="6 10" id="KW-0547">Nucleotide-binding</keyword>
<dbReference type="Gene3D" id="3.30.200.20">
    <property type="entry name" value="Phosphorylase Kinase, domain 1"/>
    <property type="match status" value="1"/>
</dbReference>
<dbReference type="PROSITE" id="PS50011">
    <property type="entry name" value="PROTEIN_KINASE_DOM"/>
    <property type="match status" value="1"/>
</dbReference>
<name>A0A7N0SWI8_KALFE</name>
<dbReference type="InterPro" id="IPR000270">
    <property type="entry name" value="PB1_dom"/>
</dbReference>
<dbReference type="InterPro" id="IPR017441">
    <property type="entry name" value="Protein_kinase_ATP_BS"/>
</dbReference>
<keyword evidence="2" id="KW-0963">Cytoplasm</keyword>
<dbReference type="PRINTS" id="PR00109">
    <property type="entry name" value="TYRKINASE"/>
</dbReference>
<dbReference type="Gramene" id="Kaladp0011s0164.2.v1.1">
    <property type="protein sequence ID" value="Kaladp0011s0164.2.v1.1"/>
    <property type="gene ID" value="Kaladp0011s0164.v1.1"/>
</dbReference>
<dbReference type="InterPro" id="IPR011009">
    <property type="entry name" value="Kinase-like_dom_sf"/>
</dbReference>
<dbReference type="SUPFAM" id="SSF54277">
    <property type="entry name" value="CAD &amp; PB1 domains"/>
    <property type="match status" value="1"/>
</dbReference>
<keyword evidence="8 10" id="KW-0067">ATP-binding</keyword>
<dbReference type="GO" id="GO:0010928">
    <property type="term" value="P:regulation of auxin mediated signaling pathway"/>
    <property type="evidence" value="ECO:0007669"/>
    <property type="project" value="UniProtKB-ARBA"/>
</dbReference>
<evidence type="ECO:0000256" key="9">
    <source>
        <dbReference type="ARBA" id="ARBA00023294"/>
    </source>
</evidence>
<dbReference type="FunFam" id="3.30.200.20:FF:000081">
    <property type="entry name" value="Octicosapeptide/phox/Bem1p domain kinase superfamily protein"/>
    <property type="match status" value="1"/>
</dbReference>
<keyword evidence="4" id="KW-0597">Phosphoprotein</keyword>
<evidence type="ECO:0000256" key="10">
    <source>
        <dbReference type="PROSITE-ProRule" id="PRU10141"/>
    </source>
</evidence>
<protein>
    <recommendedName>
        <fullName evidence="12">Protein kinase domain-containing protein</fullName>
    </recommendedName>
</protein>
<organism evidence="13 14">
    <name type="scientific">Kalanchoe fedtschenkoi</name>
    <name type="common">Lavender scallops</name>
    <name type="synonym">South American air plant</name>
    <dbReference type="NCBI Taxonomy" id="63787"/>
    <lineage>
        <taxon>Eukaryota</taxon>
        <taxon>Viridiplantae</taxon>
        <taxon>Streptophyta</taxon>
        <taxon>Embryophyta</taxon>
        <taxon>Tracheophyta</taxon>
        <taxon>Spermatophyta</taxon>
        <taxon>Magnoliopsida</taxon>
        <taxon>eudicotyledons</taxon>
        <taxon>Gunneridae</taxon>
        <taxon>Pentapetalae</taxon>
        <taxon>Saxifragales</taxon>
        <taxon>Crassulaceae</taxon>
        <taxon>Kalanchoe</taxon>
    </lineage>
</organism>
<dbReference type="GO" id="GO:0005524">
    <property type="term" value="F:ATP binding"/>
    <property type="evidence" value="ECO:0007669"/>
    <property type="project" value="UniProtKB-UniRule"/>
</dbReference>
<evidence type="ECO:0000313" key="13">
    <source>
        <dbReference type="EnsemblPlants" id="Kaladp0011s0164.1.v1.1"/>
    </source>
</evidence>
<reference evidence="13" key="1">
    <citation type="submission" date="2021-01" db="UniProtKB">
        <authorList>
            <consortium name="EnsemblPlants"/>
        </authorList>
    </citation>
    <scope>IDENTIFICATION</scope>
</reference>
<dbReference type="SUPFAM" id="SSF56112">
    <property type="entry name" value="Protein kinase-like (PK-like)"/>
    <property type="match status" value="1"/>
</dbReference>
<accession>A0A7N0SWI8</accession>
<keyword evidence="9" id="KW-0927">Auxin signaling pathway</keyword>
<keyword evidence="14" id="KW-1185">Reference proteome</keyword>
<dbReference type="InterPro" id="IPR000719">
    <property type="entry name" value="Prot_kinase_dom"/>
</dbReference>
<dbReference type="CDD" id="cd06410">
    <property type="entry name" value="PB1_UP2"/>
    <property type="match status" value="1"/>
</dbReference>
<dbReference type="Gramene" id="Kaladp0011s0164.1.v1.1">
    <property type="protein sequence ID" value="Kaladp0011s0164.1.v1.1"/>
    <property type="gene ID" value="Kaladp0011s0164.v1.1"/>
</dbReference>
<dbReference type="GO" id="GO:0009734">
    <property type="term" value="P:auxin-activated signaling pathway"/>
    <property type="evidence" value="ECO:0007669"/>
    <property type="project" value="UniProtKB-KW"/>
</dbReference>
<dbReference type="SMART" id="SM00666">
    <property type="entry name" value="PB1"/>
    <property type="match status" value="1"/>
</dbReference>
<sequence length="1298" mass="140839">MAFEQNGIPGTLRPLNIVRPGPVAGTFEESFSVPVTTTARNMEGIIPNSGCANVCGTTALPVYYASKVPDTSLAGYPGIGASNWFSQVPGAAGGSPVIGMNHTPDLVGNMISGNASDQMSEDGGDESSYGKKVKFLCSIGGKILPRPNDGLLRYVGGDTRIISVRKDVSYEELLLKMANTYGQLVAIKYQLPDEDLDALVSVSCPDDLENMMEEYEKLVERSPDGSAKLRVFLFPISELDSLGMSQFEDLSGDKYVDAVNGILDDDGGNLARKESIASAESLSLSVAEVADISGPFSQGDVAGIPPTGILSPAESIAASQENSPNPRLASAEPIPTIHSDPVIPISVPLVSPVVTQPLPVLLDCQVGSYRKQPVMESNQPHPQAYFAPHQEMLTHPNSIQIYPQMGYPHQQLLRTAVPVIRQPQLNEKLAVGNMHLMTPALQVASAPTLRTNVTHPLVQCPSGGVGNYSTGGTFTPAILQVPIDHNFSHSTCTPQIPPSGMGGSVGWSHVRQNQYNITDTSMPYQQVTIPETMPNRPGCYMCQRALPHAHSDMLVQENKDGLPSPVSDSNSNNSSHGLGENLQAALMQTPIETKAPNESKSDQGTGAHIRVTGHADYRVPLTNYGVPQNMVTYSYEKMVPQNSDYLGKSRMILPHHAVGTDARSPYSVLVGNNGQPFPHLVANPSGNKLLYNEPSPGGCMPFQAVQHVVYAKPGGNPSEAVTIVPKEALGIAANYPRPIYGCMDELSVARDHVIESHKLARPGYGELLEHKTVEEALMESCRSGIGSKTQIHSADVQPCRHTEVPSRTTPPPIDIHAVKQLNGAAPGPNPQLNTAHPQANLKPASHINPSDGSVVQDSSNSLFSNQDPWNMWQEVHFRPRVPTRFAATNEPFGAREEPADDHFVGNFGGRNKRAEQPLGNINKDVKEHVPHKGEPTTQEPSDFHINMAASTPQSAAPYDQDSSLISSNKLDFEANQVKDDQTRDGVQRSPRVEDARGKLLDPGNLGFPESDGLGRLQIISNNDLEELQELGSGTFGTVYHGKWRGTDVAIKRISNRCFIGKPSEQDRMRKDFWNEAVKLADLHHPNVVAFYGVVLDGPGGSMATVTEYMVNGSLRTALQKNERCLDKRKRLLILMDVAFGMEYLHGKNIVHFDLKSDNLLVNLRDSHRPVCKVGDLGLSKVKCKTLISGGVRGTLPWMAPELLNGSSSLVSEKVDVYSFGIVMWELLTGEEPYADLHYGTIIGGIVSNTLRPTVPESCDLEWRSLMERCWSSEPSERPNFTEAANQLRAMATNTKIQK</sequence>
<dbReference type="InterPro" id="IPR001245">
    <property type="entry name" value="Ser-Thr/Tyr_kinase_cat_dom"/>
</dbReference>
<evidence type="ECO:0000256" key="8">
    <source>
        <dbReference type="ARBA" id="ARBA00022840"/>
    </source>
</evidence>
<dbReference type="Pfam" id="PF07714">
    <property type="entry name" value="PK_Tyr_Ser-Thr"/>
    <property type="match status" value="1"/>
</dbReference>
<dbReference type="PANTHER" id="PTHR23257">
    <property type="entry name" value="SERINE-THREONINE PROTEIN KINASE"/>
    <property type="match status" value="1"/>
</dbReference>
<evidence type="ECO:0000256" key="2">
    <source>
        <dbReference type="ARBA" id="ARBA00022490"/>
    </source>
</evidence>
<dbReference type="InterPro" id="IPR008271">
    <property type="entry name" value="Ser/Thr_kinase_AS"/>
</dbReference>
<dbReference type="InterPro" id="IPR050167">
    <property type="entry name" value="Ser_Thr_protein_kinase"/>
</dbReference>
<dbReference type="Gene3D" id="1.10.510.10">
    <property type="entry name" value="Transferase(Phosphotransferase) domain 1"/>
    <property type="match status" value="1"/>
</dbReference>
<dbReference type="GO" id="GO:0005737">
    <property type="term" value="C:cytoplasm"/>
    <property type="evidence" value="ECO:0007669"/>
    <property type="project" value="UniProtKB-SubCell"/>
</dbReference>
<dbReference type="SMART" id="SM00220">
    <property type="entry name" value="S_TKc"/>
    <property type="match status" value="1"/>
</dbReference>
<evidence type="ECO:0000256" key="11">
    <source>
        <dbReference type="SAM" id="MobiDB-lite"/>
    </source>
</evidence>
<dbReference type="PROSITE" id="PS00107">
    <property type="entry name" value="PROTEIN_KINASE_ATP"/>
    <property type="match status" value="1"/>
</dbReference>
<feature type="region of interest" description="Disordered" evidence="11">
    <location>
        <begin position="792"/>
        <end position="811"/>
    </location>
</feature>
<keyword evidence="7" id="KW-0418">Kinase</keyword>
<dbReference type="PROSITE" id="PS00108">
    <property type="entry name" value="PROTEIN_KINASE_ST"/>
    <property type="match status" value="1"/>
</dbReference>
<evidence type="ECO:0000256" key="6">
    <source>
        <dbReference type="ARBA" id="ARBA00022741"/>
    </source>
</evidence>
<dbReference type="FunFam" id="3.10.20.90:FF:000058">
    <property type="entry name" value="Octicosapeptide/phox/Bem1p domain kinase superfamily protein"/>
    <property type="match status" value="1"/>
</dbReference>
<dbReference type="CDD" id="cd13999">
    <property type="entry name" value="STKc_MAP3K-like"/>
    <property type="match status" value="1"/>
</dbReference>
<dbReference type="EnsemblPlants" id="Kaladp0011s0164.1.v1.1">
    <property type="protein sequence ID" value="Kaladp0011s0164.1.v1.1"/>
    <property type="gene ID" value="Kaladp0011s0164.v1.1"/>
</dbReference>
<dbReference type="EnsemblPlants" id="Kaladp0011s0164.2.v1.1">
    <property type="protein sequence ID" value="Kaladp0011s0164.2.v1.1"/>
    <property type="gene ID" value="Kaladp0011s0164.v1.1"/>
</dbReference>
<dbReference type="Pfam" id="PF00564">
    <property type="entry name" value="PB1"/>
    <property type="match status" value="1"/>
</dbReference>
<comment type="subcellular location">
    <subcellularLocation>
        <location evidence="1">Cytoplasm</location>
    </subcellularLocation>
</comment>
<feature type="binding site" evidence="10">
    <location>
        <position position="1061"/>
    </location>
    <ligand>
        <name>ATP</name>
        <dbReference type="ChEBI" id="CHEBI:30616"/>
    </ligand>
</feature>
<evidence type="ECO:0000313" key="14">
    <source>
        <dbReference type="Proteomes" id="UP000594263"/>
    </source>
</evidence>
<evidence type="ECO:0000256" key="1">
    <source>
        <dbReference type="ARBA" id="ARBA00004496"/>
    </source>
</evidence>
<feature type="domain" description="Protein kinase" evidence="12">
    <location>
        <begin position="1024"/>
        <end position="1290"/>
    </location>
</feature>